<keyword evidence="3" id="KW-1185">Reference proteome</keyword>
<dbReference type="GO" id="GO:0016491">
    <property type="term" value="F:oxidoreductase activity"/>
    <property type="evidence" value="ECO:0007669"/>
    <property type="project" value="InterPro"/>
</dbReference>
<protein>
    <submittedName>
        <fullName evidence="2">FAD-dependent oxidoreductase</fullName>
    </submittedName>
</protein>
<dbReference type="Pfam" id="PF01593">
    <property type="entry name" value="Amino_oxidase"/>
    <property type="match status" value="1"/>
</dbReference>
<dbReference type="Gene3D" id="3.50.50.60">
    <property type="entry name" value="FAD/NAD(P)-binding domain"/>
    <property type="match status" value="1"/>
</dbReference>
<feature type="domain" description="Amine oxidase" evidence="1">
    <location>
        <begin position="111"/>
        <end position="343"/>
    </location>
</feature>
<dbReference type="EMBL" id="CP072110">
    <property type="protein sequence ID" value="QTH64578.1"/>
    <property type="molecule type" value="Genomic_DNA"/>
</dbReference>
<organism evidence="2 3">
    <name type="scientific">Psychrosphaera ytuae</name>
    <dbReference type="NCBI Taxonomy" id="2820710"/>
    <lineage>
        <taxon>Bacteria</taxon>
        <taxon>Pseudomonadati</taxon>
        <taxon>Pseudomonadota</taxon>
        <taxon>Gammaproteobacteria</taxon>
        <taxon>Alteromonadales</taxon>
        <taxon>Pseudoalteromonadaceae</taxon>
        <taxon>Psychrosphaera</taxon>
    </lineage>
</organism>
<name>A0A975DCV5_9GAMM</name>
<dbReference type="Proteomes" id="UP000682739">
    <property type="component" value="Chromosome"/>
</dbReference>
<dbReference type="InterPro" id="IPR036188">
    <property type="entry name" value="FAD/NAD-bd_sf"/>
</dbReference>
<proteinExistence type="predicted"/>
<dbReference type="KEGG" id="psym:J1N51_03660"/>
<dbReference type="AlphaFoldDB" id="A0A975DCV5"/>
<sequence>MGSNMKVAIIGAGMSGSLLANKLNEQGVDVTVIEKSRGRGGRMSTKRLSWANCDMGAQYFTFRDCQTKPLLQRWLSEGLISPWPFEPSRIRGGVLLSSFDKEERYVSTPDMNSLAKSLLTDVKIKLNCRVNRVTRDDTDELLPKWFLWDEQGDLIGVYNWIVSTIPAEQAADLFETEPEIYQSIPKRVHSPCWAVTIATKGEVHDDVQGVFGEREVSWLARQTTRPGREGVSSEDDPHYDDIWNIHFSPEFTEQHKDKSAAMIETMAFDWLNQLLIDNDKTEGIVAVEGYCHYWRYARLSLDYEQQVEQQGCNAIVDSSQQVAIIGDWTCGGRVEGAMLSAIKCYEKLLPFITFNKKRITVSEHA</sequence>
<evidence type="ECO:0000259" key="1">
    <source>
        <dbReference type="Pfam" id="PF01593"/>
    </source>
</evidence>
<dbReference type="Gene3D" id="3.90.660.10">
    <property type="match status" value="1"/>
</dbReference>
<evidence type="ECO:0000313" key="3">
    <source>
        <dbReference type="Proteomes" id="UP000682739"/>
    </source>
</evidence>
<dbReference type="Pfam" id="PF13450">
    <property type="entry name" value="NAD_binding_8"/>
    <property type="match status" value="1"/>
</dbReference>
<dbReference type="PANTHER" id="PTHR16128">
    <property type="entry name" value="FAD/NAD(P)-BINDING OXIDOREDUCTASE FAMILY PROTEIN"/>
    <property type="match status" value="1"/>
</dbReference>
<accession>A0A975DCV5</accession>
<dbReference type="PANTHER" id="PTHR16128:SF5">
    <property type="entry name" value="FAD_NAD(P)-BINDING OXIDOREDUCTASE FAMILY PROTEIN"/>
    <property type="match status" value="1"/>
</dbReference>
<dbReference type="RefSeq" id="WP_208832632.1">
    <property type="nucleotide sequence ID" value="NZ_CP072110.1"/>
</dbReference>
<evidence type="ECO:0000313" key="2">
    <source>
        <dbReference type="EMBL" id="QTH64578.1"/>
    </source>
</evidence>
<gene>
    <name evidence="2" type="ORF">J1N51_03660</name>
</gene>
<dbReference type="InterPro" id="IPR002937">
    <property type="entry name" value="Amino_oxidase"/>
</dbReference>
<dbReference type="SUPFAM" id="SSF51905">
    <property type="entry name" value="FAD/NAD(P)-binding domain"/>
    <property type="match status" value="1"/>
</dbReference>
<reference evidence="2" key="1">
    <citation type="submission" date="2021-03" db="EMBL/GenBank/DDBJ databases">
        <title>Description of Psychrosphaera ytuae sp. nov. isolated from deep sea sediment of South China Sea.</title>
        <authorList>
            <person name="Zhang J."/>
            <person name="Xu X.-D."/>
        </authorList>
    </citation>
    <scope>NUCLEOTIDE SEQUENCE</scope>
    <source>
        <strain evidence="2">MTZ26</strain>
    </source>
</reference>